<keyword evidence="2" id="KW-1185">Reference proteome</keyword>
<reference evidence="1 2" key="1">
    <citation type="submission" date="2018-10" db="EMBL/GenBank/DDBJ databases">
        <authorList>
            <person name="Ekblom R."/>
            <person name="Jareborg N."/>
        </authorList>
    </citation>
    <scope>NUCLEOTIDE SEQUENCE [LARGE SCALE GENOMIC DNA]</scope>
    <source>
        <tissue evidence="1">Muscle</tissue>
    </source>
</reference>
<sequence>MLASKIMLLQWSPSQPLDVRSHNWSALYHYQESRHLLACSKKSVFFKLPQSQICHNQGQINQPSSAHTKDHSAYYTPLEAARRRNPEAMMELLASGGRKTLRAALRWTLQERRVKGPPQ</sequence>
<organism evidence="1 2">
    <name type="scientific">Gulo gulo</name>
    <name type="common">Wolverine</name>
    <name type="synonym">Gluton</name>
    <dbReference type="NCBI Taxonomy" id="48420"/>
    <lineage>
        <taxon>Eukaryota</taxon>
        <taxon>Metazoa</taxon>
        <taxon>Chordata</taxon>
        <taxon>Craniata</taxon>
        <taxon>Vertebrata</taxon>
        <taxon>Euteleostomi</taxon>
        <taxon>Mammalia</taxon>
        <taxon>Eutheria</taxon>
        <taxon>Laurasiatheria</taxon>
        <taxon>Carnivora</taxon>
        <taxon>Caniformia</taxon>
        <taxon>Musteloidea</taxon>
        <taxon>Mustelidae</taxon>
        <taxon>Guloninae</taxon>
        <taxon>Gulo</taxon>
    </lineage>
</organism>
<proteinExistence type="predicted"/>
<evidence type="ECO:0000313" key="2">
    <source>
        <dbReference type="Proteomes" id="UP000269945"/>
    </source>
</evidence>
<comment type="caution">
    <text evidence="1">The sequence shown here is derived from an EMBL/GenBank/DDBJ whole genome shotgun (WGS) entry which is preliminary data.</text>
</comment>
<evidence type="ECO:0000313" key="1">
    <source>
        <dbReference type="EMBL" id="VCX40930.1"/>
    </source>
</evidence>
<gene>
    <name evidence="1" type="ORF">BN2614_LOCUS1</name>
</gene>
<dbReference type="EMBL" id="CYRY02045499">
    <property type="protein sequence ID" value="VCX40930.1"/>
    <property type="molecule type" value="Genomic_DNA"/>
</dbReference>
<protein>
    <submittedName>
        <fullName evidence="1">Uncharacterized protein</fullName>
    </submittedName>
</protein>
<accession>A0A9X9MAU2</accession>
<dbReference type="Proteomes" id="UP000269945">
    <property type="component" value="Unassembled WGS sequence"/>
</dbReference>
<dbReference type="AlphaFoldDB" id="A0A9X9MAU2"/>
<name>A0A9X9MAU2_GULGU</name>